<evidence type="ECO:0000256" key="1">
    <source>
        <dbReference type="SAM" id="Phobius"/>
    </source>
</evidence>
<accession>A0A1I7GA72</accession>
<name>A0A1I7GA72_9PROT</name>
<feature type="transmembrane region" description="Helical" evidence="1">
    <location>
        <begin position="78"/>
        <end position="95"/>
    </location>
</feature>
<feature type="transmembrane region" description="Helical" evidence="1">
    <location>
        <begin position="34"/>
        <end position="58"/>
    </location>
</feature>
<dbReference type="AlphaFoldDB" id="A0A1I7GA72"/>
<feature type="transmembrane region" description="Helical" evidence="1">
    <location>
        <begin position="6"/>
        <end position="27"/>
    </location>
</feature>
<protein>
    <recommendedName>
        <fullName evidence="4">MotA/TolQ/ExbB proton channel domain-containing protein</fullName>
    </recommendedName>
</protein>
<dbReference type="RefSeq" id="WP_074927359.1">
    <property type="nucleotide sequence ID" value="NZ_FPBL01000002.1"/>
</dbReference>
<evidence type="ECO:0008006" key="4">
    <source>
        <dbReference type="Google" id="ProtNLM"/>
    </source>
</evidence>
<reference evidence="2 3" key="1">
    <citation type="submission" date="2016-10" db="EMBL/GenBank/DDBJ databases">
        <authorList>
            <person name="de Groot N.N."/>
        </authorList>
    </citation>
    <scope>NUCLEOTIDE SEQUENCE [LARGE SCALE GENOMIC DNA]</scope>
    <source>
        <strain evidence="2 3">Nm24</strain>
    </source>
</reference>
<keyword evidence="1" id="KW-1133">Transmembrane helix</keyword>
<dbReference type="Proteomes" id="UP000183926">
    <property type="component" value="Unassembled WGS sequence"/>
</dbReference>
<organism evidence="2 3">
    <name type="scientific">Nitrosomonas eutropha</name>
    <dbReference type="NCBI Taxonomy" id="916"/>
    <lineage>
        <taxon>Bacteria</taxon>
        <taxon>Pseudomonadati</taxon>
        <taxon>Pseudomonadota</taxon>
        <taxon>Betaproteobacteria</taxon>
        <taxon>Nitrosomonadales</taxon>
        <taxon>Nitrosomonadaceae</taxon>
        <taxon>Nitrosomonas</taxon>
    </lineage>
</organism>
<keyword evidence="1" id="KW-0472">Membrane</keyword>
<dbReference type="OrthoDB" id="9798009at2"/>
<gene>
    <name evidence="2" type="ORF">SAMN05216339_102325</name>
</gene>
<sequence>MSFFTTLPIHTLLFLGFISILILYFHIRYDDKTLVYGPTILTTTGIFATFFGIALGLADFDAANIQASIPMLLAGLKTAFWASVAGVGGALTIKFRHFFTNTEQKTTDSENQEKATSADLVELLQNIQQSLVGNNDSTLVSQLKLTRQDTNDRLDTIKNIQLESLRKLSEIGSKPLVETLRDVIKDFNSKLTEQFGDNFKQLNEAVGKLLIWQSQYKAHIEATTERHTKIVDSMGTASDNYQKLVSEAERFTTITANLSKLLTALETQKQQLTNMLGSLAGLLKSASGSLPEVEKKVLELTEQLTRSVTANQKEVGEALTKNTQLIRSSIENVGQDFSRINQAFNDHLGDMAEKTNKQISILDAALTEELKKSLESLGRQLAALSEKFVDDYGPLTDRLRDIVHLARQSS</sequence>
<proteinExistence type="predicted"/>
<dbReference type="EMBL" id="FPBL01000002">
    <property type="protein sequence ID" value="SFU45344.1"/>
    <property type="molecule type" value="Genomic_DNA"/>
</dbReference>
<evidence type="ECO:0000313" key="3">
    <source>
        <dbReference type="Proteomes" id="UP000183926"/>
    </source>
</evidence>
<keyword evidence="1" id="KW-0812">Transmembrane</keyword>
<dbReference type="SUPFAM" id="SSF58113">
    <property type="entry name" value="Apolipoprotein A-I"/>
    <property type="match status" value="1"/>
</dbReference>
<evidence type="ECO:0000313" key="2">
    <source>
        <dbReference type="EMBL" id="SFU45344.1"/>
    </source>
</evidence>
<dbReference type="Gene3D" id="1.20.120.20">
    <property type="entry name" value="Apolipoprotein"/>
    <property type="match status" value="1"/>
</dbReference>